<reference evidence="2" key="1">
    <citation type="journal article" date="2019" name="Int. J. Syst. Evol. Microbiol.">
        <title>The Global Catalogue of Microorganisms (GCM) 10K type strain sequencing project: providing services to taxonomists for standard genome sequencing and annotation.</title>
        <authorList>
            <consortium name="The Broad Institute Genomics Platform"/>
            <consortium name="The Broad Institute Genome Sequencing Center for Infectious Disease"/>
            <person name="Wu L."/>
            <person name="Ma J."/>
        </authorList>
    </citation>
    <scope>NUCLEOTIDE SEQUENCE [LARGE SCALE GENOMIC DNA]</scope>
    <source>
        <strain evidence="2">KCTC 42248</strain>
    </source>
</reference>
<dbReference type="EMBL" id="JBHUMA010000004">
    <property type="protein sequence ID" value="MFD2597609.1"/>
    <property type="molecule type" value="Genomic_DNA"/>
</dbReference>
<dbReference type="RefSeq" id="WP_380866876.1">
    <property type="nucleotide sequence ID" value="NZ_JBHUMA010000004.1"/>
</dbReference>
<sequence length="251" mass="29530">MTKNTIKKAFHKDFVHNIWKMEVDGYSDKMAVEIRNAETTRPTFVVIDYKFGNTIMNYTTDSKEWTMEGVQKDYLVLKQVGEQTPTKEGIQIICISEEKQVMLSYEYVLLEMFEDYLLVRPRSFTQGGEQLLRIADGQRFSIQEKVVNEIPINRVNFPIPYAEMPIFFADEPIQEQLWLSKIDEKTFAWAYHTKDKSTYDLHLAISTTDTIVDTEIVQTDLKKMFPQPYFQVDDRLFFLADNKHEIVSYLV</sequence>
<evidence type="ECO:0000313" key="1">
    <source>
        <dbReference type="EMBL" id="MFD2597609.1"/>
    </source>
</evidence>
<proteinExistence type="predicted"/>
<gene>
    <name evidence="1" type="ORF">ACFSQ3_01490</name>
</gene>
<protein>
    <recommendedName>
        <fullName evidence="3">DUF4905 domain-containing protein</fullName>
    </recommendedName>
</protein>
<dbReference type="Proteomes" id="UP001597393">
    <property type="component" value="Unassembled WGS sequence"/>
</dbReference>
<evidence type="ECO:0000313" key="2">
    <source>
        <dbReference type="Proteomes" id="UP001597393"/>
    </source>
</evidence>
<organism evidence="1 2">
    <name type="scientific">Sphingobacterium corticis</name>
    <dbReference type="NCBI Taxonomy" id="1812823"/>
    <lineage>
        <taxon>Bacteria</taxon>
        <taxon>Pseudomonadati</taxon>
        <taxon>Bacteroidota</taxon>
        <taxon>Sphingobacteriia</taxon>
        <taxon>Sphingobacteriales</taxon>
        <taxon>Sphingobacteriaceae</taxon>
        <taxon>Sphingobacterium</taxon>
    </lineage>
</organism>
<keyword evidence="2" id="KW-1185">Reference proteome</keyword>
<evidence type="ECO:0008006" key="3">
    <source>
        <dbReference type="Google" id="ProtNLM"/>
    </source>
</evidence>
<name>A0ABW5NEQ8_9SPHI</name>
<accession>A0ABW5NEQ8</accession>
<comment type="caution">
    <text evidence="1">The sequence shown here is derived from an EMBL/GenBank/DDBJ whole genome shotgun (WGS) entry which is preliminary data.</text>
</comment>